<name>A0A1I6X9L3_9FLAO</name>
<comment type="caution">
    <text evidence="3">Lacks conserved residue(s) required for the propagation of feature annotation.</text>
</comment>
<dbReference type="Proteomes" id="UP000236454">
    <property type="component" value="Unassembled WGS sequence"/>
</dbReference>
<keyword evidence="3" id="KW-0457">Lysine biosynthesis</keyword>
<keyword evidence="2 3" id="KW-0413">Isomerase</keyword>
<evidence type="ECO:0000313" key="6">
    <source>
        <dbReference type="Proteomes" id="UP000236454"/>
    </source>
</evidence>
<feature type="binding site" evidence="3">
    <location>
        <position position="66"/>
    </location>
    <ligand>
        <name>substrate</name>
    </ligand>
</feature>
<dbReference type="UniPathway" id="UPA00034">
    <property type="reaction ID" value="UER00025"/>
</dbReference>
<feature type="site" description="Could be important to modulate the pK values of the two catalytic cysteine residues" evidence="3">
    <location>
        <position position="138"/>
    </location>
</feature>
<comment type="pathway">
    <text evidence="3">Amino-acid biosynthesis; L-lysine biosynthesis via DAP pathway; DL-2,6-diaminopimelate from LL-2,6-diaminopimelate: step 1/1.</text>
</comment>
<dbReference type="Gene3D" id="3.10.310.10">
    <property type="entry name" value="Diaminopimelate Epimerase, Chain A, domain 1"/>
    <property type="match status" value="2"/>
</dbReference>
<keyword evidence="6" id="KW-1185">Reference proteome</keyword>
<dbReference type="Pfam" id="PF01678">
    <property type="entry name" value="DAP_epimerase"/>
    <property type="match status" value="2"/>
</dbReference>
<accession>A0A1I6X9L3</accession>
<feature type="site" description="Could be important to modulate the pK values of the two catalytic cysteine residues" evidence="3">
    <location>
        <position position="186"/>
    </location>
</feature>
<evidence type="ECO:0000256" key="1">
    <source>
        <dbReference type="ARBA" id="ARBA00010219"/>
    </source>
</evidence>
<comment type="subcellular location">
    <subcellularLocation>
        <location evidence="3">Cytoplasm</location>
    </subcellularLocation>
</comment>
<feature type="binding site" evidence="3">
    <location>
        <position position="171"/>
    </location>
    <ligand>
        <name>substrate</name>
    </ligand>
</feature>
<comment type="similarity">
    <text evidence="1 3">Belongs to the diaminopimelate epimerase family.</text>
</comment>
<sequence length="258" mass="28416">MMKFNFYKYQGTGNDFVMLDNSNGAFNALTNEQIQQISHRKFGIGCDGVILVMPHAEHDFEMRYYNADGSRSFCGNGARAAVRFAEFLGLAKDECSFLAIDGVHTAKIFPNEIALAMSPVNEVSEIEGNYVCNTGSPHYIKFTEDAIDAVDIVAYGKEIRYNETYKQDGINVNVANASTLEMLTYERGVEDETLSCGTGATAVALAYAKKFEIEGKVALNLQVKGGLLQVAFERQGDAYSNIQLIGPAVEVFRGEYEL</sequence>
<protein>
    <recommendedName>
        <fullName evidence="3 4">Diaminopimelate epimerase</fullName>
        <shortName evidence="3">DAP epimerase</shortName>
        <ecNumber evidence="3 4">5.1.1.7</ecNumber>
    </recommendedName>
    <alternativeName>
        <fullName evidence="3">PLP-independent amino acid racemase</fullName>
    </alternativeName>
</protein>
<dbReference type="GO" id="GO:0009089">
    <property type="term" value="P:lysine biosynthetic process via diaminopimelate"/>
    <property type="evidence" value="ECO:0007669"/>
    <property type="project" value="UniProtKB-UniRule"/>
</dbReference>
<dbReference type="AlphaFoldDB" id="A0A1I6X9L3"/>
<feature type="active site" description="Proton acceptor" evidence="3">
    <location>
        <position position="196"/>
    </location>
</feature>
<evidence type="ECO:0000256" key="2">
    <source>
        <dbReference type="ARBA" id="ARBA00023235"/>
    </source>
</evidence>
<dbReference type="NCBIfam" id="TIGR00652">
    <property type="entry name" value="DapF"/>
    <property type="match status" value="1"/>
</dbReference>
<dbReference type="RefSeq" id="WP_244526170.1">
    <property type="nucleotide sequence ID" value="NZ_FPAS01000001.1"/>
</dbReference>
<dbReference type="GO" id="GO:0005829">
    <property type="term" value="C:cytosol"/>
    <property type="evidence" value="ECO:0007669"/>
    <property type="project" value="TreeGrafter"/>
</dbReference>
<feature type="binding site" evidence="3">
    <location>
        <begin position="75"/>
        <end position="76"/>
    </location>
    <ligand>
        <name>substrate</name>
    </ligand>
</feature>
<dbReference type="SUPFAM" id="SSF54506">
    <property type="entry name" value="Diaminopimelate epimerase-like"/>
    <property type="match status" value="2"/>
</dbReference>
<feature type="binding site" evidence="3">
    <location>
        <begin position="197"/>
        <end position="198"/>
    </location>
    <ligand>
        <name>substrate</name>
    </ligand>
</feature>
<feature type="binding site" evidence="3">
    <location>
        <begin position="186"/>
        <end position="187"/>
    </location>
    <ligand>
        <name>substrate</name>
    </ligand>
</feature>
<comment type="catalytic activity">
    <reaction evidence="3">
        <text>(2S,6S)-2,6-diaminopimelate = meso-2,6-diaminopimelate</text>
        <dbReference type="Rhea" id="RHEA:15393"/>
        <dbReference type="ChEBI" id="CHEBI:57609"/>
        <dbReference type="ChEBI" id="CHEBI:57791"/>
        <dbReference type="EC" id="5.1.1.7"/>
    </reaction>
</comment>
<organism evidence="5 6">
    <name type="scientific">Lishizhenia tianjinensis</name>
    <dbReference type="NCBI Taxonomy" id="477690"/>
    <lineage>
        <taxon>Bacteria</taxon>
        <taxon>Pseudomonadati</taxon>
        <taxon>Bacteroidota</taxon>
        <taxon>Flavobacteriia</taxon>
        <taxon>Flavobacteriales</taxon>
        <taxon>Crocinitomicaceae</taxon>
        <taxon>Lishizhenia</taxon>
    </lineage>
</organism>
<dbReference type="HAMAP" id="MF_00197">
    <property type="entry name" value="DAP_epimerase"/>
    <property type="match status" value="1"/>
</dbReference>
<feature type="binding site" evidence="3">
    <location>
        <position position="14"/>
    </location>
    <ligand>
        <name>substrate</name>
    </ligand>
</feature>
<dbReference type="PANTHER" id="PTHR31689">
    <property type="entry name" value="DIAMINOPIMELATE EPIMERASE, CHLOROPLASTIC"/>
    <property type="match status" value="1"/>
</dbReference>
<keyword evidence="3" id="KW-0028">Amino-acid biosynthesis</keyword>
<feature type="active site" description="Proton donor" evidence="3">
    <location>
        <position position="74"/>
    </location>
</feature>
<dbReference type="EC" id="5.1.1.7" evidence="3 4"/>
<dbReference type="STRING" id="477690.SAMN05216474_0021"/>
<dbReference type="GO" id="GO:0008837">
    <property type="term" value="F:diaminopimelate epimerase activity"/>
    <property type="evidence" value="ECO:0007669"/>
    <property type="project" value="UniProtKB-UniRule"/>
</dbReference>
<comment type="function">
    <text evidence="3">Catalyzes the stereoinversion of LL-2,6-diaminopimelate (L,L-DAP) to meso-diaminopimelate (meso-DAP), a precursor of L-lysine and an essential component of the bacterial peptidoglycan.</text>
</comment>
<keyword evidence="3" id="KW-0963">Cytoplasm</keyword>
<evidence type="ECO:0000313" key="5">
    <source>
        <dbReference type="EMBL" id="SFT34772.1"/>
    </source>
</evidence>
<evidence type="ECO:0000256" key="3">
    <source>
        <dbReference type="HAMAP-Rule" id="MF_00197"/>
    </source>
</evidence>
<dbReference type="EMBL" id="FPAS01000001">
    <property type="protein sequence ID" value="SFT34772.1"/>
    <property type="molecule type" value="Genomic_DNA"/>
</dbReference>
<gene>
    <name evidence="3" type="primary">dapF</name>
    <name evidence="5" type="ORF">SAMN05216474_0021</name>
</gene>
<reference evidence="5 6" key="1">
    <citation type="submission" date="2016-10" db="EMBL/GenBank/DDBJ databases">
        <authorList>
            <person name="de Groot N.N."/>
        </authorList>
    </citation>
    <scope>NUCLEOTIDE SEQUENCE [LARGE SCALE GENOMIC DNA]</scope>
    <source>
        <strain evidence="5 6">CGMCC 1.7005</strain>
    </source>
</reference>
<comment type="subunit">
    <text evidence="3">Homodimer.</text>
</comment>
<dbReference type="InterPro" id="IPR001653">
    <property type="entry name" value="DAP_epimerase_DapF"/>
</dbReference>
<dbReference type="PANTHER" id="PTHR31689:SF0">
    <property type="entry name" value="DIAMINOPIMELATE EPIMERASE"/>
    <property type="match status" value="1"/>
</dbReference>
<proteinExistence type="inferred from homology"/>
<evidence type="ECO:0000256" key="4">
    <source>
        <dbReference type="NCBIfam" id="TIGR00652"/>
    </source>
</evidence>